<organism evidence="2 3">
    <name type="scientific">Bacillus thuringiensis</name>
    <dbReference type="NCBI Taxonomy" id="1428"/>
    <lineage>
        <taxon>Bacteria</taxon>
        <taxon>Bacillati</taxon>
        <taxon>Bacillota</taxon>
        <taxon>Bacilli</taxon>
        <taxon>Bacillales</taxon>
        <taxon>Bacillaceae</taxon>
        <taxon>Bacillus</taxon>
        <taxon>Bacillus cereus group</taxon>
    </lineage>
</organism>
<protein>
    <submittedName>
        <fullName evidence="2">Uncharacterized protein</fullName>
    </submittedName>
</protein>
<evidence type="ECO:0000313" key="2">
    <source>
        <dbReference type="EMBL" id="ARP61835.1"/>
    </source>
</evidence>
<keyword evidence="1" id="KW-0812">Transmembrane</keyword>
<accession>A0A1W6WZ23</accession>
<sequence length="88" mass="10667">MIHFHFKTIRTNIFIFSYPRFYWILYCSLKFTTIFTNFIFSKIAWQHINFYGRYEFSKSPTVVNLDAIIKETDILTRLAQESSLKEKP</sequence>
<dbReference type="EMBL" id="CP021065">
    <property type="protein sequence ID" value="ARP61835.1"/>
    <property type="molecule type" value="Genomic_DNA"/>
</dbReference>
<name>A0A1W6WZ23_BACTU</name>
<reference evidence="2 3" key="1">
    <citation type="submission" date="2017-04" db="EMBL/GenBank/DDBJ databases">
        <title>Complete Genome Sequence of Bacillus thuringiensis type Strain ATCC 10792.</title>
        <authorList>
            <person name="Oh D.-H."/>
            <person name="Park B.-J."/>
            <person name="Shuai W."/>
            <person name="Chelliah R."/>
        </authorList>
    </citation>
    <scope>NUCLEOTIDE SEQUENCE [LARGE SCALE GENOMIC DNA]</scope>
    <source>
        <strain evidence="2 3">ATCC 10792</strain>
        <plasmid evidence="2 3">poh4</plasmid>
    </source>
</reference>
<feature type="transmembrane region" description="Helical" evidence="1">
    <location>
        <begin position="21"/>
        <end position="40"/>
    </location>
</feature>
<gene>
    <name evidence="2" type="ORF">CAB88_33140</name>
</gene>
<geneLocation type="plasmid" evidence="2 3">
    <name>poh4</name>
</geneLocation>
<evidence type="ECO:0000313" key="3">
    <source>
        <dbReference type="Proteomes" id="UP000194143"/>
    </source>
</evidence>
<evidence type="ECO:0000256" key="1">
    <source>
        <dbReference type="SAM" id="Phobius"/>
    </source>
</evidence>
<proteinExistence type="predicted"/>
<keyword evidence="3" id="KW-1185">Reference proteome</keyword>
<keyword evidence="1" id="KW-0472">Membrane</keyword>
<dbReference type="Proteomes" id="UP000194143">
    <property type="component" value="Plasmid poh4"/>
</dbReference>
<dbReference type="AlphaFoldDB" id="A0A1W6WZ23"/>
<keyword evidence="1" id="KW-1133">Transmembrane helix</keyword>
<keyword evidence="2" id="KW-0614">Plasmid</keyword>